<dbReference type="InterPro" id="IPR004360">
    <property type="entry name" value="Glyas_Fos-R_dOase_dom"/>
</dbReference>
<dbReference type="PANTHER" id="PTHR21366">
    <property type="entry name" value="GLYOXALASE FAMILY PROTEIN"/>
    <property type="match status" value="1"/>
</dbReference>
<evidence type="ECO:0000259" key="1">
    <source>
        <dbReference type="Pfam" id="PF00903"/>
    </source>
</evidence>
<evidence type="ECO:0000313" key="2">
    <source>
        <dbReference type="EMBL" id="CEM55029.1"/>
    </source>
</evidence>
<gene>
    <name evidence="2" type="ORF">Cvel_13249</name>
</gene>
<dbReference type="Pfam" id="PF00903">
    <property type="entry name" value="Glyoxalase"/>
    <property type="match status" value="1"/>
</dbReference>
<name>A0A0G4ICX0_9ALVE</name>
<organism evidence="2">
    <name type="scientific">Chromera velia CCMP2878</name>
    <dbReference type="NCBI Taxonomy" id="1169474"/>
    <lineage>
        <taxon>Eukaryota</taxon>
        <taxon>Sar</taxon>
        <taxon>Alveolata</taxon>
        <taxon>Colpodellida</taxon>
        <taxon>Chromeraceae</taxon>
        <taxon>Chromera</taxon>
    </lineage>
</organism>
<dbReference type="AlphaFoldDB" id="A0A0G4ICX0"/>
<accession>A0A0G4ICX0</accession>
<sequence length="129" mass="14430">MVRHGSTTSIAGVLCSDTDASLRFYLDVLGMEDDTHLRPKTLPYPGAFVKVGGNQIHLMQLPNPDPKDGRPDYPARDRHLALSIRRLRPLIERLDKHRVPYKLSSSGRPALFTRDPDGNGLEFVALEVD</sequence>
<feature type="domain" description="Glyoxalase/fosfomycin resistance/dioxygenase" evidence="1">
    <location>
        <begin position="13"/>
        <end position="123"/>
    </location>
</feature>
<dbReference type="InterPro" id="IPR050383">
    <property type="entry name" value="GlyoxalaseI/FosfomycinResist"/>
</dbReference>
<dbReference type="PANTHER" id="PTHR21366:SF22">
    <property type="entry name" value="VOC DOMAIN-CONTAINING PROTEIN"/>
    <property type="match status" value="1"/>
</dbReference>
<protein>
    <recommendedName>
        <fullName evidence="1">Glyoxalase/fosfomycin resistance/dioxygenase domain-containing protein</fullName>
    </recommendedName>
</protein>
<dbReference type="EMBL" id="CDMZ01005840">
    <property type="protein sequence ID" value="CEM55029.1"/>
    <property type="molecule type" value="Genomic_DNA"/>
</dbReference>
<dbReference type="Gene3D" id="3.10.180.10">
    <property type="entry name" value="2,3-Dihydroxybiphenyl 1,2-Dioxygenase, domain 1"/>
    <property type="match status" value="1"/>
</dbReference>
<dbReference type="SUPFAM" id="SSF54593">
    <property type="entry name" value="Glyoxalase/Bleomycin resistance protein/Dihydroxybiphenyl dioxygenase"/>
    <property type="match status" value="1"/>
</dbReference>
<proteinExistence type="predicted"/>
<reference evidence="2" key="1">
    <citation type="submission" date="2014-11" db="EMBL/GenBank/DDBJ databases">
        <authorList>
            <person name="Otto D Thomas"/>
            <person name="Naeem Raeece"/>
        </authorList>
    </citation>
    <scope>NUCLEOTIDE SEQUENCE</scope>
</reference>
<dbReference type="VEuPathDB" id="CryptoDB:Cvel_13249"/>
<dbReference type="InterPro" id="IPR029068">
    <property type="entry name" value="Glyas_Bleomycin-R_OHBP_Dase"/>
</dbReference>